<gene>
    <name evidence="5" type="ORF">IX38_18325</name>
</gene>
<sequence>MDYQTFQPRLELSYLIKCYWTLESPQEKIPRQQTIVPDGCMEMIFHYGDLYKQYMNDGQAVVQPRSCVFGQLTKPLMIEPTGATGIFSVRFQYEGFIPFASIPIKEMDDKAISLDQLFGEDGTKLEKNILECKTAEEKIHTVEEFLLKKLDAAAIDKIVQSTVDTILTAKGQISIGELSRQTNINRRQLERKFSSAIGLSPKQLSKTIRLQTTLKLLLNKKFTTLTALAHESEYYDQAHFIKDFKEFTGLTPTEFYGENLKMSSLFYGTN</sequence>
<evidence type="ECO:0000256" key="2">
    <source>
        <dbReference type="ARBA" id="ARBA00023125"/>
    </source>
</evidence>
<reference evidence="5 6" key="1">
    <citation type="submission" date="2014-07" db="EMBL/GenBank/DDBJ databases">
        <title>Genome of Chryseobacterium luteum DSM 18605.</title>
        <authorList>
            <person name="Stropko S.J."/>
            <person name="Pipes S.E."/>
            <person name="Newman J.D."/>
        </authorList>
    </citation>
    <scope>NUCLEOTIDE SEQUENCE [LARGE SCALE GENOMIC DNA]</scope>
    <source>
        <strain evidence="5 6">DSM 18605</strain>
    </source>
</reference>
<evidence type="ECO:0000313" key="5">
    <source>
        <dbReference type="EMBL" id="KFE99001.1"/>
    </source>
</evidence>
<name>A0A085Z3I8_9FLAO</name>
<dbReference type="AlphaFoldDB" id="A0A085Z3I8"/>
<evidence type="ECO:0000256" key="1">
    <source>
        <dbReference type="ARBA" id="ARBA00023015"/>
    </source>
</evidence>
<dbReference type="GO" id="GO:0003700">
    <property type="term" value="F:DNA-binding transcription factor activity"/>
    <property type="evidence" value="ECO:0007669"/>
    <property type="project" value="InterPro"/>
</dbReference>
<dbReference type="Proteomes" id="UP000028703">
    <property type="component" value="Unassembled WGS sequence"/>
</dbReference>
<evidence type="ECO:0000313" key="6">
    <source>
        <dbReference type="Proteomes" id="UP000028703"/>
    </source>
</evidence>
<dbReference type="PROSITE" id="PS01124">
    <property type="entry name" value="HTH_ARAC_FAMILY_2"/>
    <property type="match status" value="1"/>
</dbReference>
<organism evidence="5 6">
    <name type="scientific">Chryseobacterium luteum</name>
    <dbReference type="NCBI Taxonomy" id="421531"/>
    <lineage>
        <taxon>Bacteria</taxon>
        <taxon>Pseudomonadati</taxon>
        <taxon>Bacteroidota</taxon>
        <taxon>Flavobacteriia</taxon>
        <taxon>Flavobacteriales</taxon>
        <taxon>Weeksellaceae</taxon>
        <taxon>Chryseobacterium group</taxon>
        <taxon>Chryseobacterium</taxon>
    </lineage>
</organism>
<dbReference type="SUPFAM" id="SSF46689">
    <property type="entry name" value="Homeodomain-like"/>
    <property type="match status" value="1"/>
</dbReference>
<accession>A0A085Z3I8</accession>
<feature type="domain" description="HTH araC/xylS-type" evidence="4">
    <location>
        <begin position="156"/>
        <end position="258"/>
    </location>
</feature>
<dbReference type="Gene3D" id="1.10.10.60">
    <property type="entry name" value="Homeodomain-like"/>
    <property type="match status" value="1"/>
</dbReference>
<dbReference type="RefSeq" id="WP_034707140.1">
    <property type="nucleotide sequence ID" value="NZ_JPRO01000020.1"/>
</dbReference>
<dbReference type="SMART" id="SM00342">
    <property type="entry name" value="HTH_ARAC"/>
    <property type="match status" value="1"/>
</dbReference>
<dbReference type="PANTHER" id="PTHR46796">
    <property type="entry name" value="HTH-TYPE TRANSCRIPTIONAL ACTIVATOR RHAS-RELATED"/>
    <property type="match status" value="1"/>
</dbReference>
<dbReference type="InterPro" id="IPR050204">
    <property type="entry name" value="AraC_XylS_family_regulators"/>
</dbReference>
<dbReference type="STRING" id="421531.IX38_18325"/>
<dbReference type="OrthoDB" id="323290at2"/>
<dbReference type="PANTHER" id="PTHR46796:SF13">
    <property type="entry name" value="HTH-TYPE TRANSCRIPTIONAL ACTIVATOR RHAS"/>
    <property type="match status" value="1"/>
</dbReference>
<dbReference type="InterPro" id="IPR009057">
    <property type="entry name" value="Homeodomain-like_sf"/>
</dbReference>
<keyword evidence="2" id="KW-0238">DNA-binding</keyword>
<evidence type="ECO:0000259" key="4">
    <source>
        <dbReference type="PROSITE" id="PS01124"/>
    </source>
</evidence>
<keyword evidence="1" id="KW-0805">Transcription regulation</keyword>
<evidence type="ECO:0000256" key="3">
    <source>
        <dbReference type="ARBA" id="ARBA00023163"/>
    </source>
</evidence>
<proteinExistence type="predicted"/>
<dbReference type="Pfam" id="PF20240">
    <property type="entry name" value="DUF6597"/>
    <property type="match status" value="1"/>
</dbReference>
<dbReference type="Pfam" id="PF12833">
    <property type="entry name" value="HTH_18"/>
    <property type="match status" value="1"/>
</dbReference>
<dbReference type="InterPro" id="IPR018060">
    <property type="entry name" value="HTH_AraC"/>
</dbReference>
<protein>
    <submittedName>
        <fullName evidence="5">AraC family transcriptional regulator</fullName>
    </submittedName>
</protein>
<dbReference type="GO" id="GO:0043565">
    <property type="term" value="F:sequence-specific DNA binding"/>
    <property type="evidence" value="ECO:0007669"/>
    <property type="project" value="InterPro"/>
</dbReference>
<dbReference type="eggNOG" id="COG2207">
    <property type="taxonomic scope" value="Bacteria"/>
</dbReference>
<dbReference type="EMBL" id="JPRO01000020">
    <property type="protein sequence ID" value="KFE99001.1"/>
    <property type="molecule type" value="Genomic_DNA"/>
</dbReference>
<comment type="caution">
    <text evidence="5">The sequence shown here is derived from an EMBL/GenBank/DDBJ whole genome shotgun (WGS) entry which is preliminary data.</text>
</comment>
<keyword evidence="3" id="KW-0804">Transcription</keyword>
<dbReference type="InterPro" id="IPR046532">
    <property type="entry name" value="DUF6597"/>
</dbReference>
<keyword evidence="6" id="KW-1185">Reference proteome</keyword>